<dbReference type="Proteomes" id="UP000621455">
    <property type="component" value="Unassembled WGS sequence"/>
</dbReference>
<dbReference type="InterPro" id="IPR036866">
    <property type="entry name" value="RibonucZ/Hydroxyglut_hydro"/>
</dbReference>
<gene>
    <name evidence="1" type="ORF">F2P44_24845</name>
</gene>
<evidence type="ECO:0000313" key="1">
    <source>
        <dbReference type="EMBL" id="NHZ82482.1"/>
    </source>
</evidence>
<proteinExistence type="predicted"/>
<protein>
    <recommendedName>
        <fullName evidence="3">MBL fold metallo-hydrolase</fullName>
    </recommendedName>
</protein>
<reference evidence="1 2" key="1">
    <citation type="submission" date="2019-10" db="EMBL/GenBank/DDBJ databases">
        <title>Taxonomy of Antarctic Massilia spp.: description of Massilia rubra sp. nov., Massilia aquatica sp. nov., Massilia mucilaginosa sp. nov., Massilia frigida sp. nov. isolated from streams, lakes and regoliths.</title>
        <authorList>
            <person name="Holochova P."/>
            <person name="Sedlacek I."/>
            <person name="Kralova S."/>
            <person name="Maslanova I."/>
            <person name="Busse H.-J."/>
            <person name="Stankova E."/>
            <person name="Vrbovska V."/>
            <person name="Kovarovic V."/>
            <person name="Bartak M."/>
            <person name="Svec P."/>
            <person name="Pantucek R."/>
        </authorList>
    </citation>
    <scope>NUCLEOTIDE SEQUENCE [LARGE SCALE GENOMIC DNA]</scope>
    <source>
        <strain evidence="1 2">CCM 8695</strain>
    </source>
</reference>
<dbReference type="EMBL" id="WHJG01000033">
    <property type="protein sequence ID" value="NHZ82482.1"/>
    <property type="molecule type" value="Genomic_DNA"/>
</dbReference>
<dbReference type="Gene3D" id="3.60.15.10">
    <property type="entry name" value="Ribonuclease Z/Hydroxyacylglutathione hydrolase-like"/>
    <property type="match status" value="1"/>
</dbReference>
<name>A0ABX0NBK9_9BURK</name>
<dbReference type="SUPFAM" id="SSF56281">
    <property type="entry name" value="Metallo-hydrolase/oxidoreductase"/>
    <property type="match status" value="1"/>
</dbReference>
<evidence type="ECO:0000313" key="2">
    <source>
        <dbReference type="Proteomes" id="UP000621455"/>
    </source>
</evidence>
<organism evidence="1 2">
    <name type="scientific">Massilia frigida</name>
    <dbReference type="NCBI Taxonomy" id="2609281"/>
    <lineage>
        <taxon>Bacteria</taxon>
        <taxon>Pseudomonadati</taxon>
        <taxon>Pseudomonadota</taxon>
        <taxon>Betaproteobacteria</taxon>
        <taxon>Burkholderiales</taxon>
        <taxon>Oxalobacteraceae</taxon>
        <taxon>Telluria group</taxon>
        <taxon>Massilia</taxon>
    </lineage>
</organism>
<sequence>MHEILVRRVQHPVGQGGFHMADMRVANKPFRYIYDCGSGNPGTIGILLKGLRRSTGEKAFDWLVISSFDMDHCNGVALLLADGYTFKRVFLPHSLDNKLLVWLLCCYVLDGRSLAEIRDALTSLWVLRTLSEQFDRDGDGPDDLLERIDPDPAKPNAPNVTYHVKGADWMFRFYSRETNHADLVKTLFAKVEFAELKKVMERAAKTVSGKAANPRVTEKILTALFDALDNPPKPAQACNGAAPSGPSVKKLLGKAYQNLTEDDARVFGDYNEVSLCLYSGPCTSGQSADSRFSVERNVGYHFDYDARDWTRRVGWLGLGDIGFRNRASLDELALYYRAELALSCTKMVPHHGAQSNYGKHLAMLQPFFALDAARTLWIAAAYPLTRYRHPAGVVVLESAMNGTFVMVSDDPGSRIEETIRSIPALALSGSGVRYLIHLLRKAGYR</sequence>
<accession>A0ABX0NBK9</accession>
<comment type="caution">
    <text evidence="1">The sequence shown here is derived from an EMBL/GenBank/DDBJ whole genome shotgun (WGS) entry which is preliminary data.</text>
</comment>
<evidence type="ECO:0008006" key="3">
    <source>
        <dbReference type="Google" id="ProtNLM"/>
    </source>
</evidence>
<keyword evidence="2" id="KW-1185">Reference proteome</keyword>